<dbReference type="CTD" id="36340294"/>
<comment type="caution">
    <text evidence="1">The sequence shown here is derived from an EMBL/GenBank/DDBJ whole genome shotgun (WGS) entry which is preliminary data.</text>
</comment>
<keyword evidence="2" id="KW-1185">Reference proteome</keyword>
<dbReference type="EMBL" id="APAU02000029">
    <property type="protein sequence ID" value="EUB60560.1"/>
    <property type="molecule type" value="Genomic_DNA"/>
</dbReference>
<gene>
    <name evidence="1" type="ORF">EGR_04579</name>
</gene>
<evidence type="ECO:0000313" key="2">
    <source>
        <dbReference type="Proteomes" id="UP000019149"/>
    </source>
</evidence>
<dbReference type="GeneID" id="36340294"/>
<dbReference type="KEGG" id="egl:EGR_04579"/>
<proteinExistence type="predicted"/>
<evidence type="ECO:0000313" key="1">
    <source>
        <dbReference type="EMBL" id="EUB60560.1"/>
    </source>
</evidence>
<reference evidence="1 2" key="1">
    <citation type="journal article" date="2013" name="Nat. Genet.">
        <title>The genome of the hydatid tapeworm Echinococcus granulosus.</title>
        <authorList>
            <person name="Zheng H."/>
            <person name="Zhang W."/>
            <person name="Zhang L."/>
            <person name="Zhang Z."/>
            <person name="Li J."/>
            <person name="Lu G."/>
            <person name="Zhu Y."/>
            <person name="Wang Y."/>
            <person name="Huang Y."/>
            <person name="Liu J."/>
            <person name="Kang H."/>
            <person name="Chen J."/>
            <person name="Wang L."/>
            <person name="Chen A."/>
            <person name="Yu S."/>
            <person name="Gao Z."/>
            <person name="Jin L."/>
            <person name="Gu W."/>
            <person name="Wang Z."/>
            <person name="Zhao L."/>
            <person name="Shi B."/>
            <person name="Wen H."/>
            <person name="Lin R."/>
            <person name="Jones M.K."/>
            <person name="Brejova B."/>
            <person name="Vinar T."/>
            <person name="Zhao G."/>
            <person name="McManus D.P."/>
            <person name="Chen Z."/>
            <person name="Zhou Y."/>
            <person name="Wang S."/>
        </authorList>
    </citation>
    <scope>NUCLEOTIDE SEQUENCE [LARGE SCALE GENOMIC DNA]</scope>
</reference>
<dbReference type="RefSeq" id="XP_024351756.1">
    <property type="nucleotide sequence ID" value="XM_024493828.1"/>
</dbReference>
<sequence length="201" mass="23246">MSSHRYFLDLFNCFSMILKHEVVLHLLYSSKLKNHFVARYGTTIYQELIRNVSISHLIIERSITNLYASAVIFSTANVFKLFKSRVAVIVNHLFEEHEIGQTVKSLRCFSGNHPNKSANYPLLSVTFVIITSEVIKVFSEIVPNHTNTEDGLLLTHRRGGKAIPPRLKYKPWLANVRSKNKKAEFLKFLENLLHFRSLINF</sequence>
<dbReference type="Proteomes" id="UP000019149">
    <property type="component" value="Unassembled WGS sequence"/>
</dbReference>
<protein>
    <submittedName>
        <fullName evidence="1">Uncharacterized protein</fullName>
    </submittedName>
</protein>
<organism evidence="1 2">
    <name type="scientific">Echinococcus granulosus</name>
    <name type="common">Hydatid tapeworm</name>
    <dbReference type="NCBI Taxonomy" id="6210"/>
    <lineage>
        <taxon>Eukaryota</taxon>
        <taxon>Metazoa</taxon>
        <taxon>Spiralia</taxon>
        <taxon>Lophotrochozoa</taxon>
        <taxon>Platyhelminthes</taxon>
        <taxon>Cestoda</taxon>
        <taxon>Eucestoda</taxon>
        <taxon>Cyclophyllidea</taxon>
        <taxon>Taeniidae</taxon>
        <taxon>Echinococcus</taxon>
        <taxon>Echinococcus granulosus group</taxon>
    </lineage>
</organism>
<dbReference type="AlphaFoldDB" id="W6UGD5"/>
<accession>W6UGD5</accession>
<name>W6UGD5_ECHGR</name>